<dbReference type="SUPFAM" id="SSF103473">
    <property type="entry name" value="MFS general substrate transporter"/>
    <property type="match status" value="1"/>
</dbReference>
<dbReference type="Pfam" id="PF07690">
    <property type="entry name" value="MFS_1"/>
    <property type="match status" value="1"/>
</dbReference>
<dbReference type="InterPro" id="IPR020846">
    <property type="entry name" value="MFS_dom"/>
</dbReference>
<feature type="transmembrane region" description="Helical" evidence="8">
    <location>
        <begin position="285"/>
        <end position="304"/>
    </location>
</feature>
<dbReference type="PANTHER" id="PTHR23501:SF193">
    <property type="entry name" value="MULTIDRUG TRANSPORTER, PUTATIVE (AFU_ORTHOLOGUE AFUA_8G00940)-RELATED"/>
    <property type="match status" value="1"/>
</dbReference>
<dbReference type="FunFam" id="1.20.1250.20:FF:000196">
    <property type="entry name" value="MFS toxin efflux pump (AflT)"/>
    <property type="match status" value="1"/>
</dbReference>
<keyword evidence="6 8" id="KW-0472">Membrane</keyword>
<organism evidence="10 11">
    <name type="scientific">Lasiosphaeria ovina</name>
    <dbReference type="NCBI Taxonomy" id="92902"/>
    <lineage>
        <taxon>Eukaryota</taxon>
        <taxon>Fungi</taxon>
        <taxon>Dikarya</taxon>
        <taxon>Ascomycota</taxon>
        <taxon>Pezizomycotina</taxon>
        <taxon>Sordariomycetes</taxon>
        <taxon>Sordariomycetidae</taxon>
        <taxon>Sordariales</taxon>
        <taxon>Lasiosphaeriaceae</taxon>
        <taxon>Lasiosphaeria</taxon>
    </lineage>
</organism>
<evidence type="ECO:0000256" key="5">
    <source>
        <dbReference type="ARBA" id="ARBA00022989"/>
    </source>
</evidence>
<reference evidence="10" key="2">
    <citation type="submission" date="2023-06" db="EMBL/GenBank/DDBJ databases">
        <authorList>
            <consortium name="Lawrence Berkeley National Laboratory"/>
            <person name="Haridas S."/>
            <person name="Hensen N."/>
            <person name="Bonometti L."/>
            <person name="Westerberg I."/>
            <person name="Brannstrom I.O."/>
            <person name="Guillou S."/>
            <person name="Cros-Aarteil S."/>
            <person name="Calhoun S."/>
            <person name="Kuo A."/>
            <person name="Mondo S."/>
            <person name="Pangilinan J."/>
            <person name="Riley R."/>
            <person name="Labutti K."/>
            <person name="Andreopoulos B."/>
            <person name="Lipzen A."/>
            <person name="Chen C."/>
            <person name="Yanf M."/>
            <person name="Daum C."/>
            <person name="Ng V."/>
            <person name="Clum A."/>
            <person name="Steindorff A."/>
            <person name="Ohm R."/>
            <person name="Martin F."/>
            <person name="Silar P."/>
            <person name="Natvig D."/>
            <person name="Lalanne C."/>
            <person name="Gautier V."/>
            <person name="Ament-Velasquez S.L."/>
            <person name="Kruys A."/>
            <person name="Hutchinson M.I."/>
            <person name="Powell A.J."/>
            <person name="Barry K."/>
            <person name="Miller A.N."/>
            <person name="Grigoriev I.V."/>
            <person name="Debuchy R."/>
            <person name="Gladieux P."/>
            <person name="Thoren M.H."/>
            <person name="Johannesson H."/>
        </authorList>
    </citation>
    <scope>NUCLEOTIDE SEQUENCE</scope>
    <source>
        <strain evidence="10">CBS 958.72</strain>
    </source>
</reference>
<feature type="transmembrane region" description="Helical" evidence="8">
    <location>
        <begin position="421"/>
        <end position="439"/>
    </location>
</feature>
<feature type="transmembrane region" description="Helical" evidence="8">
    <location>
        <begin position="316"/>
        <end position="335"/>
    </location>
</feature>
<feature type="transmembrane region" description="Helical" evidence="8">
    <location>
        <begin position="156"/>
        <end position="176"/>
    </location>
</feature>
<name>A0AAE0JUC1_9PEZI</name>
<keyword evidence="5 8" id="KW-1133">Transmembrane helix</keyword>
<dbReference type="Gene3D" id="1.20.1250.20">
    <property type="entry name" value="MFS general substrate transporter like domains"/>
    <property type="match status" value="2"/>
</dbReference>
<sequence length="590" mass="63171">MAMSATDSKPDLDRRPASPSPSVAAPDADAGAANKTKANTASSDGGDEKQQGPALDTSGSDLDGLKPDPATSEDTHTPAEHEYIGGWRLFAVLTALTLTCFLMLLDMSIVATAIPRITTEFHSLEDVGWYGAAYNLASGALQPLAGKFYTYFKSKWTFLIFVFIFTLGSLLCGVATSSKMLIVGRAVAGMGTSGIQNGAMTIISNSLPLEKRPMHLGILLGFGQLGIVIGPLLGGAITEYSTWRWCFYLNLPCTAVVGLVMWLTHIPERVAVVDHSTWETVRTKLDLSGFVMFAPAAIMFLLGLEYGGGKYSWSSATVLGLLIGSVALFAIFFFWEKKQGDIAMFPFSMLRRREVWTSMLAGMFMMGGVIFIPAFYLPIYFQSVKGDSPFTSGIHVLPNILMSTFFAVLSGVLVTRLGYYIPWVLFSAAAASIACGLLSTLGPDSTTAQWVGYQILLGSRGASLQMPLIAIQKVLPQSQISVAMALLVFAQTFGGAVFLTISQTIFSNSLSKYVAEYAPNVNFGKLQAAGAAGVHEVVSDADLPGVLLAYANSVDSVFYFCVAAAVAAFCAAWGMGWHDLRVKHESESQA</sequence>
<evidence type="ECO:0000313" key="11">
    <source>
        <dbReference type="Proteomes" id="UP001287356"/>
    </source>
</evidence>
<comment type="caution">
    <text evidence="10">The sequence shown here is derived from an EMBL/GenBank/DDBJ whole genome shotgun (WGS) entry which is preliminary data.</text>
</comment>
<dbReference type="CDD" id="cd17502">
    <property type="entry name" value="MFS_Azr1_MDR_like"/>
    <property type="match status" value="1"/>
</dbReference>
<feature type="transmembrane region" description="Helical" evidence="8">
    <location>
        <begin position="557"/>
        <end position="576"/>
    </location>
</feature>
<feature type="region of interest" description="Disordered" evidence="7">
    <location>
        <begin position="1"/>
        <end position="77"/>
    </location>
</feature>
<dbReference type="InterPro" id="IPR011701">
    <property type="entry name" value="MFS"/>
</dbReference>
<dbReference type="PANTHER" id="PTHR23501">
    <property type="entry name" value="MAJOR FACILITATOR SUPERFAMILY"/>
    <property type="match status" value="1"/>
</dbReference>
<evidence type="ECO:0000259" key="9">
    <source>
        <dbReference type="PROSITE" id="PS50850"/>
    </source>
</evidence>
<evidence type="ECO:0000256" key="2">
    <source>
        <dbReference type="ARBA" id="ARBA00007520"/>
    </source>
</evidence>
<dbReference type="EMBL" id="JAULSN010000011">
    <property type="protein sequence ID" value="KAK3361647.1"/>
    <property type="molecule type" value="Genomic_DNA"/>
</dbReference>
<evidence type="ECO:0000256" key="6">
    <source>
        <dbReference type="ARBA" id="ARBA00023136"/>
    </source>
</evidence>
<evidence type="ECO:0000256" key="7">
    <source>
        <dbReference type="SAM" id="MobiDB-lite"/>
    </source>
</evidence>
<dbReference type="InterPro" id="IPR036259">
    <property type="entry name" value="MFS_trans_sf"/>
</dbReference>
<protein>
    <submittedName>
        <fullName evidence="10">Major facilitator superfamily transporter</fullName>
    </submittedName>
</protein>
<dbReference type="GO" id="GO:0022857">
    <property type="term" value="F:transmembrane transporter activity"/>
    <property type="evidence" value="ECO:0007669"/>
    <property type="project" value="InterPro"/>
</dbReference>
<evidence type="ECO:0000256" key="3">
    <source>
        <dbReference type="ARBA" id="ARBA00022448"/>
    </source>
</evidence>
<reference evidence="10" key="1">
    <citation type="journal article" date="2023" name="Mol. Phylogenet. Evol.">
        <title>Genome-scale phylogeny and comparative genomics of the fungal order Sordariales.</title>
        <authorList>
            <person name="Hensen N."/>
            <person name="Bonometti L."/>
            <person name="Westerberg I."/>
            <person name="Brannstrom I.O."/>
            <person name="Guillou S."/>
            <person name="Cros-Aarteil S."/>
            <person name="Calhoun S."/>
            <person name="Haridas S."/>
            <person name="Kuo A."/>
            <person name="Mondo S."/>
            <person name="Pangilinan J."/>
            <person name="Riley R."/>
            <person name="LaButti K."/>
            <person name="Andreopoulos B."/>
            <person name="Lipzen A."/>
            <person name="Chen C."/>
            <person name="Yan M."/>
            <person name="Daum C."/>
            <person name="Ng V."/>
            <person name="Clum A."/>
            <person name="Steindorff A."/>
            <person name="Ohm R.A."/>
            <person name="Martin F."/>
            <person name="Silar P."/>
            <person name="Natvig D.O."/>
            <person name="Lalanne C."/>
            <person name="Gautier V."/>
            <person name="Ament-Velasquez S.L."/>
            <person name="Kruys A."/>
            <person name="Hutchinson M.I."/>
            <person name="Powell A.J."/>
            <person name="Barry K."/>
            <person name="Miller A.N."/>
            <person name="Grigoriev I.V."/>
            <person name="Debuchy R."/>
            <person name="Gladieux P."/>
            <person name="Hiltunen Thoren M."/>
            <person name="Johannesson H."/>
        </authorList>
    </citation>
    <scope>NUCLEOTIDE SEQUENCE</scope>
    <source>
        <strain evidence="10">CBS 958.72</strain>
    </source>
</reference>
<proteinExistence type="inferred from homology"/>
<accession>A0AAE0JUC1</accession>
<feature type="compositionally biased region" description="Low complexity" evidence="7">
    <location>
        <begin position="20"/>
        <end position="43"/>
    </location>
</feature>
<feature type="transmembrane region" description="Helical" evidence="8">
    <location>
        <begin position="242"/>
        <end position="264"/>
    </location>
</feature>
<feature type="transmembrane region" description="Helical" evidence="8">
    <location>
        <begin position="89"/>
        <end position="115"/>
    </location>
</feature>
<evidence type="ECO:0000256" key="1">
    <source>
        <dbReference type="ARBA" id="ARBA00004141"/>
    </source>
</evidence>
<evidence type="ECO:0000256" key="8">
    <source>
        <dbReference type="SAM" id="Phobius"/>
    </source>
</evidence>
<keyword evidence="4 8" id="KW-0812">Transmembrane</keyword>
<feature type="transmembrane region" description="Helical" evidence="8">
    <location>
        <begin position="396"/>
        <end position="414"/>
    </location>
</feature>
<dbReference type="GO" id="GO:0005886">
    <property type="term" value="C:plasma membrane"/>
    <property type="evidence" value="ECO:0007669"/>
    <property type="project" value="TreeGrafter"/>
</dbReference>
<evidence type="ECO:0000313" key="10">
    <source>
        <dbReference type="EMBL" id="KAK3361647.1"/>
    </source>
</evidence>
<feature type="transmembrane region" description="Helical" evidence="8">
    <location>
        <begin position="483"/>
        <end position="506"/>
    </location>
</feature>
<comment type="similarity">
    <text evidence="2">Belongs to the major facilitator superfamily. TCR/Tet family.</text>
</comment>
<feature type="transmembrane region" description="Helical" evidence="8">
    <location>
        <begin position="216"/>
        <end position="236"/>
    </location>
</feature>
<comment type="subcellular location">
    <subcellularLocation>
        <location evidence="1">Membrane</location>
        <topology evidence="1">Multi-pass membrane protein</topology>
    </subcellularLocation>
</comment>
<keyword evidence="3" id="KW-0813">Transport</keyword>
<dbReference type="AlphaFoldDB" id="A0AAE0JUC1"/>
<keyword evidence="11" id="KW-1185">Reference proteome</keyword>
<gene>
    <name evidence="10" type="ORF">B0T24DRAFT_112578</name>
</gene>
<feature type="domain" description="Major facilitator superfamily (MFS) profile" evidence="9">
    <location>
        <begin position="92"/>
        <end position="557"/>
    </location>
</feature>
<dbReference type="PROSITE" id="PS50850">
    <property type="entry name" value="MFS"/>
    <property type="match status" value="1"/>
</dbReference>
<dbReference type="Proteomes" id="UP001287356">
    <property type="component" value="Unassembled WGS sequence"/>
</dbReference>
<feature type="transmembrane region" description="Helical" evidence="8">
    <location>
        <begin position="355"/>
        <end position="376"/>
    </location>
</feature>
<evidence type="ECO:0000256" key="4">
    <source>
        <dbReference type="ARBA" id="ARBA00022692"/>
    </source>
</evidence>